<evidence type="ECO:0000256" key="4">
    <source>
        <dbReference type="SAM" id="Phobius"/>
    </source>
</evidence>
<dbReference type="Pfam" id="PF13947">
    <property type="entry name" value="GUB_WAK_bind"/>
    <property type="match status" value="2"/>
</dbReference>
<feature type="domain" description="Wall-associated receptor kinase galacturonan-binding" evidence="6">
    <location>
        <begin position="313"/>
        <end position="373"/>
    </location>
</feature>
<keyword evidence="4" id="KW-0812">Transmembrane</keyword>
<dbReference type="Proteomes" id="UP000008021">
    <property type="component" value="Chromosome 5"/>
</dbReference>
<keyword evidence="4" id="KW-0472">Membrane</keyword>
<dbReference type="EnsemblPlants" id="OMERI05G08320.1">
    <property type="protein sequence ID" value="OMERI05G08320.1"/>
    <property type="gene ID" value="OMERI05G08320"/>
</dbReference>
<feature type="compositionally biased region" description="Basic and acidic residues" evidence="3">
    <location>
        <begin position="778"/>
        <end position="788"/>
    </location>
</feature>
<evidence type="ECO:0000256" key="1">
    <source>
        <dbReference type="ARBA" id="ARBA00004167"/>
    </source>
</evidence>
<reference evidence="7" key="2">
    <citation type="submission" date="2018-05" db="EMBL/GenBank/DDBJ databases">
        <title>OmerRS3 (Oryza meridionalis Reference Sequence Version 3).</title>
        <authorList>
            <person name="Zhang J."/>
            <person name="Kudrna D."/>
            <person name="Lee S."/>
            <person name="Talag J."/>
            <person name="Welchert J."/>
            <person name="Wing R.A."/>
        </authorList>
    </citation>
    <scope>NUCLEOTIDE SEQUENCE [LARGE SCALE GENOMIC DNA]</scope>
    <source>
        <strain evidence="7">cv. OR44</strain>
    </source>
</reference>
<protein>
    <recommendedName>
        <fullName evidence="6">Wall-associated receptor kinase galacturonan-binding domain-containing protein</fullName>
    </recommendedName>
</protein>
<sequence>MEKVPSTKRGEAKLCVILAALLLLLGAPGVATADAVATSGSGRGGCTRSCGNISIAYPFGVEPGCYHVVGFNLTCDTRTTRPGCSSVVRINSIRMRRLENNGRGANGTWGGGLPNSGPFFLSKSESSLVLMGCDSQVVVRELGGDNTLVACCSAICPLSWPSTTRRTLLRNFRERCMLEHWLLSNKHHFRLLIHGMDPLGMDLLADIYMVDQGFNYTTDTFYSNSTEYPPRALPALLKWVISTPTSNCPRNLSAPSVAVPTALAKTRMLRHTGVSMRISMSVILPIYSHVSANAITHKEDITIATSRSGRGGCMRSCGNISIEYPFGVEPGCYHAVDFNLACNHSYQLSMLFLDDGTVQVLDISIPNGTVRINNCRINLEDNGLGSTNGTWGRVICPSLPSQGRFLGICLGANRKLIACLLQCHLLIIALTRTLLRNFQDKCVLGHCLLSNKHHFRLLVLSHPDSRDGFRCAYQLFRYLHGRLGIQLYSRYILFQSRRSTSAPSLAGVGNQHFDNDCQDTDARAHRRYRCECNDGYQGNPYIIGGCNVTQKEDITVGARWLKGPRYSAKRMQKPSGAFMLWNLQKYAWTLMSMRTRRRIHAMDSAKIHLGHFIVNVKMEQMGIPLKRGMHHIQEFFDNIALIISGGSIVLILVLATSLVARSKQEELQKATNNFDRSRQVRDGGHGVMFKGILDLNKPVADTFDGDSLVSHFVSLLLEGNLIDIINPQVKEEEGGEVHEVAALAALCTKLKGEERPSMREVEMALENILSKKGPFHKGNRESSRPSKN</sequence>
<evidence type="ECO:0000256" key="5">
    <source>
        <dbReference type="SAM" id="SignalP"/>
    </source>
</evidence>
<evidence type="ECO:0000313" key="7">
    <source>
        <dbReference type="EnsemblPlants" id="OMERI05G08320.1"/>
    </source>
</evidence>
<organism evidence="7">
    <name type="scientific">Oryza meridionalis</name>
    <dbReference type="NCBI Taxonomy" id="40149"/>
    <lineage>
        <taxon>Eukaryota</taxon>
        <taxon>Viridiplantae</taxon>
        <taxon>Streptophyta</taxon>
        <taxon>Embryophyta</taxon>
        <taxon>Tracheophyta</taxon>
        <taxon>Spermatophyta</taxon>
        <taxon>Magnoliopsida</taxon>
        <taxon>Liliopsida</taxon>
        <taxon>Poales</taxon>
        <taxon>Poaceae</taxon>
        <taxon>BOP clade</taxon>
        <taxon>Oryzoideae</taxon>
        <taxon>Oryzeae</taxon>
        <taxon>Oryzinae</taxon>
        <taxon>Oryza</taxon>
    </lineage>
</organism>
<evidence type="ECO:0000313" key="8">
    <source>
        <dbReference type="Proteomes" id="UP000008021"/>
    </source>
</evidence>
<dbReference type="InterPro" id="IPR025287">
    <property type="entry name" value="WAK_GUB"/>
</dbReference>
<keyword evidence="8" id="KW-1185">Reference proteome</keyword>
<feature type="chain" id="PRO_5002357133" description="Wall-associated receptor kinase galacturonan-binding domain-containing protein" evidence="5">
    <location>
        <begin position="34"/>
        <end position="788"/>
    </location>
</feature>
<keyword evidence="4" id="KW-1133">Transmembrane helix</keyword>
<comment type="subcellular location">
    <subcellularLocation>
        <location evidence="1">Membrane</location>
        <topology evidence="1">Single-pass membrane protein</topology>
    </subcellularLocation>
</comment>
<feature type="signal peptide" evidence="5">
    <location>
        <begin position="1"/>
        <end position="33"/>
    </location>
</feature>
<evidence type="ECO:0000259" key="6">
    <source>
        <dbReference type="Pfam" id="PF13947"/>
    </source>
</evidence>
<accession>A0A0E0DP48</accession>
<dbReference type="GO" id="GO:0030247">
    <property type="term" value="F:polysaccharide binding"/>
    <property type="evidence" value="ECO:0007669"/>
    <property type="project" value="InterPro"/>
</dbReference>
<keyword evidence="2 5" id="KW-0732">Signal</keyword>
<dbReference type="PANTHER" id="PTHR33491">
    <property type="entry name" value="OSJNBA0016N04.9 PROTEIN"/>
    <property type="match status" value="1"/>
</dbReference>
<dbReference type="Gramene" id="OMERI05G08320.1">
    <property type="protein sequence ID" value="OMERI05G08320.1"/>
    <property type="gene ID" value="OMERI05G08320"/>
</dbReference>
<feature type="domain" description="Wall-associated receptor kinase galacturonan-binding" evidence="6">
    <location>
        <begin position="46"/>
        <end position="93"/>
    </location>
</feature>
<reference evidence="7" key="1">
    <citation type="submission" date="2015-04" db="UniProtKB">
        <authorList>
            <consortium name="EnsemblPlants"/>
        </authorList>
    </citation>
    <scope>IDENTIFICATION</scope>
</reference>
<dbReference type="AlphaFoldDB" id="A0A0E0DP48"/>
<evidence type="ECO:0000256" key="3">
    <source>
        <dbReference type="SAM" id="MobiDB-lite"/>
    </source>
</evidence>
<dbReference type="Gene3D" id="1.10.510.10">
    <property type="entry name" value="Transferase(Phosphotransferase) domain 1"/>
    <property type="match status" value="1"/>
</dbReference>
<feature type="transmembrane region" description="Helical" evidence="4">
    <location>
        <begin position="639"/>
        <end position="660"/>
    </location>
</feature>
<dbReference type="GO" id="GO:0016020">
    <property type="term" value="C:membrane"/>
    <property type="evidence" value="ECO:0007669"/>
    <property type="project" value="UniProtKB-SubCell"/>
</dbReference>
<evidence type="ECO:0000256" key="2">
    <source>
        <dbReference type="ARBA" id="ARBA00022729"/>
    </source>
</evidence>
<feature type="region of interest" description="Disordered" evidence="3">
    <location>
        <begin position="769"/>
        <end position="788"/>
    </location>
</feature>
<dbReference type="STRING" id="40149.A0A0E0DP48"/>
<proteinExistence type="predicted"/>
<name>A0A0E0DP48_9ORYZ</name>
<dbReference type="HOGENOM" id="CLU_000288_43_5_1"/>